<feature type="chain" id="PRO_5038598985" evidence="2">
    <location>
        <begin position="28"/>
        <end position="547"/>
    </location>
</feature>
<proteinExistence type="predicted"/>
<sequence>MQMKTKRCLTTTVAFILCGLLLIGCQATPEKQAVVQKKEDIPSEAIKQADGPAETAEHYEPMPYKASEHWKENITKSEDFIINADVDVMMPEAEVYPVQKLSQMDMTQERVDELIAYFVGSDAEFYQMPLPMTKEDWEERILELKQSLAQAEAGGDGEEPELLHGYIKEAEEGWANAPEENEMKAADTKFTYRLDYETGRPTTEEGKNYIDLAVKSNDGINRTITASRANAADGTAYFIYRECSDFNTESTTQMQEKANAQEREWAQHYEEPSRSEELERLDEQAARIASLKEKYAKNEIDMDAMQQKAVEILKELGIVGVQVKNCEKAVYEPNTQKLTSAWGYEYTEPTQPGCCIEFQRECGGIPCVAQGGGHWGPGMSLEGRYSAPFYPESGYLLLDADGNVRDFSWTNAAQADETSAQDSAIIPFDEAKERLVGHLYWYSVPQDPDAAGQDAPKNKFRFEVEEAKLVMSYINVKDEPDKVLAVPAWYVRAQGYVSTMDRETAEYGDEYESNSEEVMVNALDGSPIMMPGVQRFMEEDEKMGLAG</sequence>
<keyword evidence="4" id="KW-1185">Reference proteome</keyword>
<name>A0A136Q405_9FIRM</name>
<evidence type="ECO:0000256" key="1">
    <source>
        <dbReference type="SAM" id="Coils"/>
    </source>
</evidence>
<protein>
    <submittedName>
        <fullName evidence="3">Uncharacterized protein</fullName>
    </submittedName>
</protein>
<dbReference type="InterPro" id="IPR046098">
    <property type="entry name" value="DUF6034"/>
</dbReference>
<dbReference type="STRING" id="626937.HMPREF3293_01617"/>
<dbReference type="Proteomes" id="UP000070366">
    <property type="component" value="Unassembled WGS sequence"/>
</dbReference>
<dbReference type="Pfam" id="PF19499">
    <property type="entry name" value="DUF6034"/>
    <property type="match status" value="1"/>
</dbReference>
<dbReference type="EMBL" id="LSZW01000061">
    <property type="protein sequence ID" value="KXK65405.1"/>
    <property type="molecule type" value="Genomic_DNA"/>
</dbReference>
<feature type="coiled-coil region" evidence="1">
    <location>
        <begin position="274"/>
        <end position="308"/>
    </location>
</feature>
<comment type="caution">
    <text evidence="3">The sequence shown here is derived from an EMBL/GenBank/DDBJ whole genome shotgun (WGS) entry which is preliminary data.</text>
</comment>
<accession>A0A136Q405</accession>
<gene>
    <name evidence="3" type="ORF">HMPREF3293_01617</name>
</gene>
<organism evidence="3 4">
    <name type="scientific">Christensenella minuta</name>
    <dbReference type="NCBI Taxonomy" id="626937"/>
    <lineage>
        <taxon>Bacteria</taxon>
        <taxon>Bacillati</taxon>
        <taxon>Bacillota</taxon>
        <taxon>Clostridia</taxon>
        <taxon>Christensenellales</taxon>
        <taxon>Christensenellaceae</taxon>
        <taxon>Christensenella</taxon>
    </lineage>
</organism>
<evidence type="ECO:0000256" key="2">
    <source>
        <dbReference type="SAM" id="SignalP"/>
    </source>
</evidence>
<keyword evidence="1" id="KW-0175">Coiled coil</keyword>
<feature type="signal peptide" evidence="2">
    <location>
        <begin position="1"/>
        <end position="27"/>
    </location>
</feature>
<keyword evidence="2" id="KW-0732">Signal</keyword>
<evidence type="ECO:0000313" key="3">
    <source>
        <dbReference type="EMBL" id="KXK65405.1"/>
    </source>
</evidence>
<reference evidence="3 4" key="1">
    <citation type="submission" date="2016-02" db="EMBL/GenBank/DDBJ databases">
        <authorList>
            <person name="Wen L."/>
            <person name="He K."/>
            <person name="Yang H."/>
        </authorList>
    </citation>
    <scope>NUCLEOTIDE SEQUENCE [LARGE SCALE GENOMIC DNA]</scope>
    <source>
        <strain evidence="3 4">DSM 22607</strain>
    </source>
</reference>
<evidence type="ECO:0000313" key="4">
    <source>
        <dbReference type="Proteomes" id="UP000070366"/>
    </source>
</evidence>
<dbReference type="AlphaFoldDB" id="A0A136Q405"/>
<dbReference type="PROSITE" id="PS51257">
    <property type="entry name" value="PROKAR_LIPOPROTEIN"/>
    <property type="match status" value="1"/>
</dbReference>